<dbReference type="OrthoDB" id="10268090at2759"/>
<comment type="caution">
    <text evidence="4">The sequence shown here is derived from an EMBL/GenBank/DDBJ whole genome shotgun (WGS) entry which is preliminary data.</text>
</comment>
<comment type="similarity">
    <text evidence="1">Belongs to the saccharopine dehydrogenase family.</text>
</comment>
<dbReference type="SUPFAM" id="SSF51735">
    <property type="entry name" value="NAD(P)-binding Rossmann-fold domains"/>
    <property type="match status" value="1"/>
</dbReference>
<dbReference type="GO" id="GO:0005886">
    <property type="term" value="C:plasma membrane"/>
    <property type="evidence" value="ECO:0007669"/>
    <property type="project" value="TreeGrafter"/>
</dbReference>
<evidence type="ECO:0000313" key="4">
    <source>
        <dbReference type="EMBL" id="CAD7695806.1"/>
    </source>
</evidence>
<dbReference type="GO" id="GO:0005739">
    <property type="term" value="C:mitochondrion"/>
    <property type="evidence" value="ECO:0007669"/>
    <property type="project" value="TreeGrafter"/>
</dbReference>
<keyword evidence="2" id="KW-1133">Transmembrane helix</keyword>
<accession>A0A8S1IQ60</accession>
<gene>
    <name evidence="4" type="ORF">OSTQU699_LOCUS1167</name>
</gene>
<sequence length="422" mass="45967">MAALAKGARPYQIVVWGATGFTGKILCEQMAAVYPGTCRWAMAGRNKGKLESLRVELEKIDAMCKDVPLIVADAADQTSLDRMVEQTDVVVACAGPFFMYSEGVVDASVRLGTHYCDITGETPWVKGLIRKYHDTAKARGVKLVSFCGQDSIPSDLGTWFVVDHMKKSLQRKCDKVDGVCVKAKGGFSGGTISTAIKTTELMLAAGNMKESMDPYSLDPPDSRRGSDGADLLMPVFQKELGVWAGPFPMGAVNSRVVRRSNALLGHAYGDDFKYTEMWKQGNWLGAFMTTAVLVVSFLIIRFKFLQWLFGRYIPKPGQGPSVEDRKAGFWEYCMAGVTQEEPGVQPAVVKAKVADPHDPYTSTARMALESALCLALESENLKKAGAMQGGVLTPATAMGPVLIDRLRKVGFTFDIMEPEGNE</sequence>
<dbReference type="EMBL" id="CAJHUC010000391">
    <property type="protein sequence ID" value="CAD7695806.1"/>
    <property type="molecule type" value="Genomic_DNA"/>
</dbReference>
<evidence type="ECO:0000256" key="1">
    <source>
        <dbReference type="ARBA" id="ARBA00038048"/>
    </source>
</evidence>
<dbReference type="Proteomes" id="UP000708148">
    <property type="component" value="Unassembled WGS sequence"/>
</dbReference>
<dbReference type="InterPro" id="IPR005097">
    <property type="entry name" value="Sacchrp_dh_NADP-bd"/>
</dbReference>
<dbReference type="PANTHER" id="PTHR12286:SF5">
    <property type="entry name" value="SACCHAROPINE DEHYDROGENASE-LIKE OXIDOREDUCTASE"/>
    <property type="match status" value="1"/>
</dbReference>
<protein>
    <recommendedName>
        <fullName evidence="3">Saccharopine dehydrogenase NADP binding domain-containing protein</fullName>
    </recommendedName>
</protein>
<keyword evidence="2" id="KW-0812">Transmembrane</keyword>
<evidence type="ECO:0000313" key="5">
    <source>
        <dbReference type="Proteomes" id="UP000708148"/>
    </source>
</evidence>
<dbReference type="PANTHER" id="PTHR12286">
    <property type="entry name" value="SACCHAROPINE DEHYDROGENASE-LIKE OXIDOREDUCTASE"/>
    <property type="match status" value="1"/>
</dbReference>
<feature type="transmembrane region" description="Helical" evidence="2">
    <location>
        <begin position="283"/>
        <end position="302"/>
    </location>
</feature>
<proteinExistence type="inferred from homology"/>
<dbReference type="Pfam" id="PF03435">
    <property type="entry name" value="Sacchrp_dh_NADP"/>
    <property type="match status" value="1"/>
</dbReference>
<feature type="domain" description="Saccharopine dehydrogenase NADP binding" evidence="3">
    <location>
        <begin position="13"/>
        <end position="142"/>
    </location>
</feature>
<evidence type="ECO:0000259" key="3">
    <source>
        <dbReference type="Pfam" id="PF03435"/>
    </source>
</evidence>
<keyword evidence="2" id="KW-0472">Membrane</keyword>
<dbReference type="GO" id="GO:0005811">
    <property type="term" value="C:lipid droplet"/>
    <property type="evidence" value="ECO:0007669"/>
    <property type="project" value="TreeGrafter"/>
</dbReference>
<dbReference type="InterPro" id="IPR051276">
    <property type="entry name" value="Saccharopine_DH-like_oxidrdct"/>
</dbReference>
<dbReference type="GO" id="GO:0009247">
    <property type="term" value="P:glycolipid biosynthetic process"/>
    <property type="evidence" value="ECO:0007669"/>
    <property type="project" value="TreeGrafter"/>
</dbReference>
<name>A0A8S1IQ60_9CHLO</name>
<organism evidence="4 5">
    <name type="scientific">Ostreobium quekettii</name>
    <dbReference type="NCBI Taxonomy" id="121088"/>
    <lineage>
        <taxon>Eukaryota</taxon>
        <taxon>Viridiplantae</taxon>
        <taxon>Chlorophyta</taxon>
        <taxon>core chlorophytes</taxon>
        <taxon>Ulvophyceae</taxon>
        <taxon>TCBD clade</taxon>
        <taxon>Bryopsidales</taxon>
        <taxon>Ostreobineae</taxon>
        <taxon>Ostreobiaceae</taxon>
        <taxon>Ostreobium</taxon>
    </lineage>
</organism>
<dbReference type="InterPro" id="IPR036291">
    <property type="entry name" value="NAD(P)-bd_dom_sf"/>
</dbReference>
<dbReference type="AlphaFoldDB" id="A0A8S1IQ60"/>
<reference evidence="4" key="1">
    <citation type="submission" date="2020-12" db="EMBL/GenBank/DDBJ databases">
        <authorList>
            <person name="Iha C."/>
        </authorList>
    </citation>
    <scope>NUCLEOTIDE SEQUENCE</scope>
</reference>
<keyword evidence="5" id="KW-1185">Reference proteome</keyword>
<dbReference type="Gene3D" id="3.40.50.720">
    <property type="entry name" value="NAD(P)-binding Rossmann-like Domain"/>
    <property type="match status" value="1"/>
</dbReference>
<evidence type="ECO:0000256" key="2">
    <source>
        <dbReference type="SAM" id="Phobius"/>
    </source>
</evidence>